<name>A0A0F9PZA3_9ZZZZ</name>
<comment type="caution">
    <text evidence="1">The sequence shown here is derived from an EMBL/GenBank/DDBJ whole genome shotgun (WGS) entry which is preliminary data.</text>
</comment>
<dbReference type="EMBL" id="LAZR01004703">
    <property type="protein sequence ID" value="KKN06331.1"/>
    <property type="molecule type" value="Genomic_DNA"/>
</dbReference>
<dbReference type="AlphaFoldDB" id="A0A0F9PZA3"/>
<organism evidence="1">
    <name type="scientific">marine sediment metagenome</name>
    <dbReference type="NCBI Taxonomy" id="412755"/>
    <lineage>
        <taxon>unclassified sequences</taxon>
        <taxon>metagenomes</taxon>
        <taxon>ecological metagenomes</taxon>
    </lineage>
</organism>
<gene>
    <name evidence="1" type="ORF">LCGC14_1078270</name>
</gene>
<accession>A0A0F9PZA3</accession>
<proteinExistence type="predicted"/>
<evidence type="ECO:0000313" key="1">
    <source>
        <dbReference type="EMBL" id="KKN06331.1"/>
    </source>
</evidence>
<reference evidence="1" key="1">
    <citation type="journal article" date="2015" name="Nature">
        <title>Complex archaea that bridge the gap between prokaryotes and eukaryotes.</title>
        <authorList>
            <person name="Spang A."/>
            <person name="Saw J.H."/>
            <person name="Jorgensen S.L."/>
            <person name="Zaremba-Niedzwiedzka K."/>
            <person name="Martijn J."/>
            <person name="Lind A.E."/>
            <person name="van Eijk R."/>
            <person name="Schleper C."/>
            <person name="Guy L."/>
            <person name="Ettema T.J."/>
        </authorList>
    </citation>
    <scope>NUCLEOTIDE SEQUENCE</scope>
</reference>
<protein>
    <submittedName>
        <fullName evidence="1">Uncharacterized protein</fullName>
    </submittedName>
</protein>
<sequence length="138" mass="15507">MERPTLLSDNRRVTGRWEPYGCPCPGCGKCGCGIENCVNRLGPEPEKLVCQCEWVPVGELPAGQCFQTKAGRIAVVWRQRSVLLEIRHVIVTGGFDSEYGGSRCVKPDEFVKPMTYSVPNEEDYRAQDARERLQNKDS</sequence>